<accession>A0A7N0TIQ8</accession>
<protein>
    <submittedName>
        <fullName evidence="1">Uncharacterized protein</fullName>
    </submittedName>
</protein>
<proteinExistence type="predicted"/>
<evidence type="ECO:0000313" key="2">
    <source>
        <dbReference type="Proteomes" id="UP000594263"/>
    </source>
</evidence>
<keyword evidence="2" id="KW-1185">Reference proteome</keyword>
<name>A0A7N0TIQ8_KALFE</name>
<organism evidence="1 2">
    <name type="scientific">Kalanchoe fedtschenkoi</name>
    <name type="common">Lavender scallops</name>
    <name type="synonym">South American air plant</name>
    <dbReference type="NCBI Taxonomy" id="63787"/>
    <lineage>
        <taxon>Eukaryota</taxon>
        <taxon>Viridiplantae</taxon>
        <taxon>Streptophyta</taxon>
        <taxon>Embryophyta</taxon>
        <taxon>Tracheophyta</taxon>
        <taxon>Spermatophyta</taxon>
        <taxon>Magnoliopsida</taxon>
        <taxon>eudicotyledons</taxon>
        <taxon>Gunneridae</taxon>
        <taxon>Pentapetalae</taxon>
        <taxon>Saxifragales</taxon>
        <taxon>Crassulaceae</taxon>
        <taxon>Kalanchoe</taxon>
    </lineage>
</organism>
<reference evidence="1" key="1">
    <citation type="submission" date="2021-01" db="UniProtKB">
        <authorList>
            <consortium name="EnsemblPlants"/>
        </authorList>
    </citation>
    <scope>IDENTIFICATION</scope>
</reference>
<dbReference type="Gramene" id="Kaladp0037s0497.1.v1.1">
    <property type="protein sequence ID" value="Kaladp0037s0497.1.v1.1.CDS.1"/>
    <property type="gene ID" value="Kaladp0037s0497.v1.1"/>
</dbReference>
<dbReference type="AlphaFoldDB" id="A0A7N0TIQ8"/>
<evidence type="ECO:0000313" key="1">
    <source>
        <dbReference type="EnsemblPlants" id="Kaladp0037s0497.1.v1.1.CDS.1"/>
    </source>
</evidence>
<sequence>MISSHEVLSHMNMPSIQKQCYPHIYGFGMNECELKIMIIERVPLMNFTLVFQNTFTSEDAFVVFHLK</sequence>
<dbReference type="EnsemblPlants" id="Kaladp0037s0497.1.v1.1">
    <property type="protein sequence ID" value="Kaladp0037s0497.1.v1.1.CDS.1"/>
    <property type="gene ID" value="Kaladp0037s0497.v1.1"/>
</dbReference>
<dbReference type="Proteomes" id="UP000594263">
    <property type="component" value="Unplaced"/>
</dbReference>